<reference evidence="1" key="1">
    <citation type="submission" date="2019-12" db="EMBL/GenBank/DDBJ databases">
        <title>Novel species isolated from a subtropical stream in China.</title>
        <authorList>
            <person name="Lu H."/>
        </authorList>
    </citation>
    <scope>NUCLEOTIDE SEQUENCE [LARGE SCALE GENOMIC DNA]</scope>
    <source>
        <strain evidence="1">FT81W</strain>
    </source>
</reference>
<protein>
    <submittedName>
        <fullName evidence="1">Uncharacterized protein</fullName>
    </submittedName>
</protein>
<dbReference type="RefSeq" id="WP_161081864.1">
    <property type="nucleotide sequence ID" value="NZ_WWCX01000001.1"/>
</dbReference>
<evidence type="ECO:0000313" key="1">
    <source>
        <dbReference type="EMBL" id="MYM92604.1"/>
    </source>
</evidence>
<dbReference type="Proteomes" id="UP000447355">
    <property type="component" value="Unassembled WGS sequence"/>
</dbReference>
<gene>
    <name evidence="1" type="ORF">GTP90_01870</name>
</gene>
<proteinExistence type="predicted"/>
<dbReference type="EMBL" id="WWCX01000001">
    <property type="protein sequence ID" value="MYM92604.1"/>
    <property type="molecule type" value="Genomic_DNA"/>
</dbReference>
<evidence type="ECO:0000313" key="2">
    <source>
        <dbReference type="Proteomes" id="UP000447355"/>
    </source>
</evidence>
<accession>A0A845GE84</accession>
<dbReference type="AlphaFoldDB" id="A0A845GE84"/>
<comment type="caution">
    <text evidence="1">The sequence shown here is derived from an EMBL/GenBank/DDBJ whole genome shotgun (WGS) entry which is preliminary data.</text>
</comment>
<sequence length="65" mass="7538">MMSQQSYERAKAIHAGEIKRLYLAGHHHKHGQAVALEFVDAAPVRFYGDVSRARRIVERFNRRFG</sequence>
<name>A0A845GE84_9BURK</name>
<organism evidence="1 2">
    <name type="scientific">Duganella vulcania</name>
    <dbReference type="NCBI Taxonomy" id="2692166"/>
    <lineage>
        <taxon>Bacteria</taxon>
        <taxon>Pseudomonadati</taxon>
        <taxon>Pseudomonadota</taxon>
        <taxon>Betaproteobacteria</taxon>
        <taxon>Burkholderiales</taxon>
        <taxon>Oxalobacteraceae</taxon>
        <taxon>Telluria group</taxon>
        <taxon>Duganella</taxon>
    </lineage>
</organism>